<evidence type="ECO:0000256" key="1">
    <source>
        <dbReference type="PROSITE-ProRule" id="PRU01211"/>
    </source>
</evidence>
<keyword evidence="5" id="KW-1185">Reference proteome</keyword>
<dbReference type="EC" id="3.4.24.-" evidence="2"/>
<accession>A0AAD9C022</accession>
<feature type="binding site" evidence="1">
    <location>
        <position position="107"/>
    </location>
    <ligand>
        <name>Zn(2+)</name>
        <dbReference type="ChEBI" id="CHEBI:29105"/>
        <note>catalytic</note>
    </ligand>
</feature>
<dbReference type="GO" id="GO:0004222">
    <property type="term" value="F:metalloendopeptidase activity"/>
    <property type="evidence" value="ECO:0007669"/>
    <property type="project" value="UniProtKB-UniRule"/>
</dbReference>
<keyword evidence="1 2" id="KW-0378">Hydrolase</keyword>
<dbReference type="GO" id="GO:0006508">
    <property type="term" value="P:proteolysis"/>
    <property type="evidence" value="ECO:0007669"/>
    <property type="project" value="UniProtKB-KW"/>
</dbReference>
<dbReference type="InterPro" id="IPR001506">
    <property type="entry name" value="Peptidase_M12A"/>
</dbReference>
<evidence type="ECO:0000256" key="2">
    <source>
        <dbReference type="RuleBase" id="RU361183"/>
    </source>
</evidence>
<protein>
    <recommendedName>
        <fullName evidence="2">Metalloendopeptidase</fullName>
        <ecNumber evidence="2">3.4.24.-</ecNumber>
    </recommendedName>
</protein>
<dbReference type="InterPro" id="IPR006026">
    <property type="entry name" value="Peptidase_Metallo"/>
</dbReference>
<dbReference type="Gene3D" id="3.40.390.10">
    <property type="entry name" value="Collagenase (Catalytic Domain)"/>
    <property type="match status" value="1"/>
</dbReference>
<dbReference type="Pfam" id="PF01400">
    <property type="entry name" value="Astacin"/>
    <property type="match status" value="1"/>
</dbReference>
<keyword evidence="1 2" id="KW-0482">Metalloprotease</keyword>
<comment type="cofactor">
    <cofactor evidence="1 2">
        <name>Zn(2+)</name>
        <dbReference type="ChEBI" id="CHEBI:29105"/>
    </cofactor>
    <text evidence="1 2">Binds 1 zinc ion per subunit.</text>
</comment>
<keyword evidence="1 2" id="KW-0479">Metal-binding</keyword>
<feature type="domain" description="Peptidase M12A" evidence="3">
    <location>
        <begin position="79"/>
        <end position="197"/>
    </location>
</feature>
<sequence>MWRAEAATMEEDTSRELSVGQLLERANRNRNPDIDEPIPIGGDIAINSEAERNADPCTSRSWLWQKWTDGKVYIPYYIANHYSATPIGSLYHSTVQHELLHAVGFNHEQTRSDRDNHIRVYLENVIDGMQYNFDKIATLNQGTPYDNSVMQYEKYAFSKNNRPTMLPVPNSNVPFGQATQMSNNDIDRLNRLYQCCE</sequence>
<dbReference type="GO" id="GO:0008270">
    <property type="term" value="F:zinc ion binding"/>
    <property type="evidence" value="ECO:0007669"/>
    <property type="project" value="UniProtKB-UniRule"/>
</dbReference>
<keyword evidence="1 2" id="KW-0862">Zinc</keyword>
<dbReference type="PANTHER" id="PTHR10127">
    <property type="entry name" value="DISCOIDIN, CUB, EGF, LAMININ , AND ZINC METALLOPROTEASE DOMAIN CONTAINING"/>
    <property type="match status" value="1"/>
</dbReference>
<feature type="binding site" evidence="1">
    <location>
        <position position="101"/>
    </location>
    <ligand>
        <name>Zn(2+)</name>
        <dbReference type="ChEBI" id="CHEBI:29105"/>
        <note>catalytic</note>
    </ligand>
</feature>
<dbReference type="SUPFAM" id="SSF55486">
    <property type="entry name" value="Metalloproteases ('zincins'), catalytic domain"/>
    <property type="match status" value="1"/>
</dbReference>
<dbReference type="PROSITE" id="PS51864">
    <property type="entry name" value="ASTACIN"/>
    <property type="match status" value="1"/>
</dbReference>
<reference evidence="4" key="1">
    <citation type="submission" date="2023-04" db="EMBL/GenBank/DDBJ databases">
        <title>Chromosome-level genome of Chaenocephalus aceratus.</title>
        <authorList>
            <person name="Park H."/>
        </authorList>
    </citation>
    <scope>NUCLEOTIDE SEQUENCE</scope>
    <source>
        <strain evidence="4">DE</strain>
        <tissue evidence="4">Muscle</tissue>
    </source>
</reference>
<evidence type="ECO:0000259" key="3">
    <source>
        <dbReference type="PROSITE" id="PS51864"/>
    </source>
</evidence>
<comment type="caution">
    <text evidence="4">The sequence shown here is derived from an EMBL/GenBank/DDBJ whole genome shotgun (WGS) entry which is preliminary data.</text>
</comment>
<gene>
    <name evidence="4" type="ORF">KUDE01_010681</name>
</gene>
<dbReference type="EMBL" id="JASDAP010000015">
    <property type="protein sequence ID" value="KAK1891856.1"/>
    <property type="molecule type" value="Genomic_DNA"/>
</dbReference>
<evidence type="ECO:0000313" key="4">
    <source>
        <dbReference type="EMBL" id="KAK1891856.1"/>
    </source>
</evidence>
<comment type="caution">
    <text evidence="1">Lacks conserved residue(s) required for the propagation of feature annotation.</text>
</comment>
<feature type="binding site" evidence="1">
    <location>
        <position position="97"/>
    </location>
    <ligand>
        <name>Zn(2+)</name>
        <dbReference type="ChEBI" id="CHEBI:29105"/>
        <note>catalytic</note>
    </ligand>
</feature>
<dbReference type="PANTHER" id="PTHR10127:SF779">
    <property type="entry name" value="METALLOENDOPEPTIDASE"/>
    <property type="match status" value="1"/>
</dbReference>
<feature type="active site" evidence="1">
    <location>
        <position position="98"/>
    </location>
</feature>
<dbReference type="InterPro" id="IPR024079">
    <property type="entry name" value="MetalloPept_cat_dom_sf"/>
</dbReference>
<dbReference type="PRINTS" id="PR00480">
    <property type="entry name" value="ASTACIN"/>
</dbReference>
<keyword evidence="1 2" id="KW-0645">Protease</keyword>
<dbReference type="Proteomes" id="UP001228049">
    <property type="component" value="Unassembled WGS sequence"/>
</dbReference>
<proteinExistence type="predicted"/>
<dbReference type="AlphaFoldDB" id="A0AAD9C022"/>
<dbReference type="SMART" id="SM00235">
    <property type="entry name" value="ZnMc"/>
    <property type="match status" value="1"/>
</dbReference>
<name>A0AAD9C022_DISEL</name>
<organism evidence="4 5">
    <name type="scientific">Dissostichus eleginoides</name>
    <name type="common">Patagonian toothfish</name>
    <name type="synonym">Dissostichus amissus</name>
    <dbReference type="NCBI Taxonomy" id="100907"/>
    <lineage>
        <taxon>Eukaryota</taxon>
        <taxon>Metazoa</taxon>
        <taxon>Chordata</taxon>
        <taxon>Craniata</taxon>
        <taxon>Vertebrata</taxon>
        <taxon>Euteleostomi</taxon>
        <taxon>Actinopterygii</taxon>
        <taxon>Neopterygii</taxon>
        <taxon>Teleostei</taxon>
        <taxon>Neoteleostei</taxon>
        <taxon>Acanthomorphata</taxon>
        <taxon>Eupercaria</taxon>
        <taxon>Perciformes</taxon>
        <taxon>Notothenioidei</taxon>
        <taxon>Nototheniidae</taxon>
        <taxon>Dissostichus</taxon>
    </lineage>
</organism>
<evidence type="ECO:0000313" key="5">
    <source>
        <dbReference type="Proteomes" id="UP001228049"/>
    </source>
</evidence>